<evidence type="ECO:0000313" key="12">
    <source>
        <dbReference type="Proteomes" id="UP000829069"/>
    </source>
</evidence>
<comment type="subcellular location">
    <subcellularLocation>
        <location evidence="1">Cell inner membrane</location>
        <topology evidence="1">Multi-pass membrane protein</topology>
    </subcellularLocation>
    <subcellularLocation>
        <location evidence="9">Cell membrane</location>
        <topology evidence="9">Multi-pass membrane protein</topology>
    </subcellularLocation>
</comment>
<evidence type="ECO:0000256" key="3">
    <source>
        <dbReference type="ARBA" id="ARBA00022448"/>
    </source>
</evidence>
<proteinExistence type="inferred from homology"/>
<dbReference type="EMBL" id="CP093326">
    <property type="protein sequence ID" value="UNK47440.1"/>
    <property type="molecule type" value="Genomic_DNA"/>
</dbReference>
<keyword evidence="6 9" id="KW-0812">Transmembrane</keyword>
<feature type="transmembrane region" description="Helical" evidence="9">
    <location>
        <begin position="124"/>
        <end position="151"/>
    </location>
</feature>
<evidence type="ECO:0000256" key="1">
    <source>
        <dbReference type="ARBA" id="ARBA00004429"/>
    </source>
</evidence>
<feature type="transmembrane region" description="Helical" evidence="9">
    <location>
        <begin position="163"/>
        <end position="182"/>
    </location>
</feature>
<protein>
    <recommendedName>
        <fullName evidence="9">Transport permease protein</fullName>
    </recommendedName>
</protein>
<feature type="transmembrane region" description="Helical" evidence="9">
    <location>
        <begin position="52"/>
        <end position="72"/>
    </location>
</feature>
<dbReference type="InterPro" id="IPR047817">
    <property type="entry name" value="ABC2_TM_bact-type"/>
</dbReference>
<dbReference type="InterPro" id="IPR013525">
    <property type="entry name" value="ABC2_TM"/>
</dbReference>
<sequence length="282" mass="32183">MSLAEEAAQNNLERVGQRPPLREYLAEVWRRRELTTSMAKYRIQASNEENRLGMAWVALKPTMNALIYGLVFGVLQGDRRPENVVAYIVIGVFLFEFFASSFSHGADSIMRNKALVQTLAFPRITLPLGAVIQQLMNLVPILAVMALIVLLTGNPISWSWLQMVPLVFLMTMFNTGVALIAARLTVHLTDIKEIIPIITRVLFYTSGVFFQVDRILGKFPWLVTFFDYHPLYEFLSLARGAMLSDYAVDPVFWIYASIWSVSLLVIGVVFFWKAEERYGRIY</sequence>
<evidence type="ECO:0000256" key="4">
    <source>
        <dbReference type="ARBA" id="ARBA00022475"/>
    </source>
</evidence>
<dbReference type="PROSITE" id="PS51012">
    <property type="entry name" value="ABC_TM2"/>
    <property type="match status" value="1"/>
</dbReference>
<gene>
    <name evidence="11" type="ORF">MNQ99_08985</name>
</gene>
<evidence type="ECO:0000313" key="11">
    <source>
        <dbReference type="EMBL" id="UNK47440.1"/>
    </source>
</evidence>
<keyword evidence="5" id="KW-0997">Cell inner membrane</keyword>
<dbReference type="PANTHER" id="PTHR30413">
    <property type="entry name" value="INNER MEMBRANE TRANSPORT PERMEASE"/>
    <property type="match status" value="1"/>
</dbReference>
<dbReference type="RefSeq" id="WP_241915179.1">
    <property type="nucleotide sequence ID" value="NZ_CP093326.1"/>
</dbReference>
<comment type="similarity">
    <text evidence="2 9">Belongs to the ABC-2 integral membrane protein family.</text>
</comment>
<keyword evidence="12" id="KW-1185">Reference proteome</keyword>
<keyword evidence="8 9" id="KW-0472">Membrane</keyword>
<feature type="domain" description="ABC transmembrane type-2" evidence="10">
    <location>
        <begin position="52"/>
        <end position="274"/>
    </location>
</feature>
<dbReference type="PANTHER" id="PTHR30413:SF8">
    <property type="entry name" value="TRANSPORT PERMEASE PROTEIN"/>
    <property type="match status" value="1"/>
</dbReference>
<dbReference type="Proteomes" id="UP000829069">
    <property type="component" value="Chromosome"/>
</dbReference>
<evidence type="ECO:0000256" key="9">
    <source>
        <dbReference type="RuleBase" id="RU361157"/>
    </source>
</evidence>
<evidence type="ECO:0000256" key="2">
    <source>
        <dbReference type="ARBA" id="ARBA00007783"/>
    </source>
</evidence>
<organism evidence="11 12">
    <name type="scientific">Arthrobacter sulfonylureivorans</name>
    <dbReference type="NCBI Taxonomy" id="2486855"/>
    <lineage>
        <taxon>Bacteria</taxon>
        <taxon>Bacillati</taxon>
        <taxon>Actinomycetota</taxon>
        <taxon>Actinomycetes</taxon>
        <taxon>Micrococcales</taxon>
        <taxon>Micrococcaceae</taxon>
        <taxon>Arthrobacter</taxon>
    </lineage>
</organism>
<name>A0ABY3WAT3_9MICC</name>
<keyword evidence="3 9" id="KW-0813">Transport</keyword>
<keyword evidence="4 9" id="KW-1003">Cell membrane</keyword>
<evidence type="ECO:0000256" key="5">
    <source>
        <dbReference type="ARBA" id="ARBA00022519"/>
    </source>
</evidence>
<evidence type="ECO:0000256" key="8">
    <source>
        <dbReference type="ARBA" id="ARBA00023136"/>
    </source>
</evidence>
<evidence type="ECO:0000256" key="7">
    <source>
        <dbReference type="ARBA" id="ARBA00022989"/>
    </source>
</evidence>
<feature type="transmembrane region" description="Helical" evidence="9">
    <location>
        <begin position="84"/>
        <end position="103"/>
    </location>
</feature>
<feature type="transmembrane region" description="Helical" evidence="9">
    <location>
        <begin position="252"/>
        <end position="272"/>
    </location>
</feature>
<reference evidence="11 12" key="1">
    <citation type="submission" date="2022-03" db="EMBL/GenBank/DDBJ databases">
        <title>Isotopic signatures of nitrous oxide derived from detoxification processes.</title>
        <authorList>
            <person name="Behrendt U."/>
            <person name="Buchen C."/>
            <person name="Well R."/>
            <person name="Ulrich A."/>
            <person name="Rohe L."/>
            <person name="Kolb S."/>
            <person name="Schloter M."/>
            <person name="Horn M.A."/>
            <person name="Augustin J."/>
        </authorList>
    </citation>
    <scope>NUCLEOTIDE SEQUENCE [LARGE SCALE GENOMIC DNA]</scope>
    <source>
        <strain evidence="11 12">S4-C24</strain>
    </source>
</reference>
<feature type="transmembrane region" description="Helical" evidence="9">
    <location>
        <begin position="194"/>
        <end position="212"/>
    </location>
</feature>
<keyword evidence="7 9" id="KW-1133">Transmembrane helix</keyword>
<evidence type="ECO:0000259" key="10">
    <source>
        <dbReference type="PROSITE" id="PS51012"/>
    </source>
</evidence>
<dbReference type="Pfam" id="PF01061">
    <property type="entry name" value="ABC2_membrane"/>
    <property type="match status" value="1"/>
</dbReference>
<evidence type="ECO:0000256" key="6">
    <source>
        <dbReference type="ARBA" id="ARBA00022692"/>
    </source>
</evidence>
<accession>A0ABY3WAT3</accession>